<proteinExistence type="predicted"/>
<evidence type="ECO:0000313" key="1">
    <source>
        <dbReference type="EMBL" id="EJK74428.1"/>
    </source>
</evidence>
<organism evidence="1 2">
    <name type="scientific">Thalassiosira oceanica</name>
    <name type="common">Marine diatom</name>
    <dbReference type="NCBI Taxonomy" id="159749"/>
    <lineage>
        <taxon>Eukaryota</taxon>
        <taxon>Sar</taxon>
        <taxon>Stramenopiles</taxon>
        <taxon>Ochrophyta</taxon>
        <taxon>Bacillariophyta</taxon>
        <taxon>Coscinodiscophyceae</taxon>
        <taxon>Thalassiosirophycidae</taxon>
        <taxon>Thalassiosirales</taxon>
        <taxon>Thalassiosiraceae</taxon>
        <taxon>Thalassiosira</taxon>
    </lineage>
</organism>
<dbReference type="Proteomes" id="UP000266841">
    <property type="component" value="Unassembled WGS sequence"/>
</dbReference>
<evidence type="ECO:0000313" key="2">
    <source>
        <dbReference type="Proteomes" id="UP000266841"/>
    </source>
</evidence>
<sequence length="334" mass="37415">MASQDRDLNRNDLSVGTEVTIVGLKSEKGKIHNGKIGVVSSPLDPTTERYAVKLQDGEKMLSIKPSNLRTKNSKNTDDKKLNDLEMKYLYENRHDMVSKLMQFMEFSGKFSGQRAPDNPRLFEKAPPQPDCEICMLPLPLSRLERDFQYCCGKSIPVVESKAMARCLKRHMKRGNANAFTIMGECTYRGTEGFRQDAAKGKELLEKGAELGDSAAYGHLGDIHADVDRDAPKAMKCWETGALMPVPNLHSRHRMGMMEWDLLGSTERAVMHWRVAAGRCGYKKSMTSLMEANKTGHITKDDLSATLQAYKESVDSMSSLDRKRAVEIRNSGIFG</sequence>
<dbReference type="AlphaFoldDB" id="K0T6K1"/>
<gene>
    <name evidence="1" type="ORF">THAOC_03893</name>
</gene>
<protein>
    <submittedName>
        <fullName evidence="1">Uncharacterized protein</fullName>
    </submittedName>
</protein>
<reference evidence="1 2" key="1">
    <citation type="journal article" date="2012" name="Genome Biol.">
        <title>Genome and low-iron response of an oceanic diatom adapted to chronic iron limitation.</title>
        <authorList>
            <person name="Lommer M."/>
            <person name="Specht M."/>
            <person name="Roy A.S."/>
            <person name="Kraemer L."/>
            <person name="Andreson R."/>
            <person name="Gutowska M.A."/>
            <person name="Wolf J."/>
            <person name="Bergner S.V."/>
            <person name="Schilhabel M.B."/>
            <person name="Klostermeier U.C."/>
            <person name="Beiko R.G."/>
            <person name="Rosenstiel P."/>
            <person name="Hippler M."/>
            <person name="Laroche J."/>
        </authorList>
    </citation>
    <scope>NUCLEOTIDE SEQUENCE [LARGE SCALE GENOMIC DNA]</scope>
    <source>
        <strain evidence="1 2">CCMP1005</strain>
    </source>
</reference>
<dbReference type="Gene3D" id="1.25.40.10">
    <property type="entry name" value="Tetratricopeptide repeat domain"/>
    <property type="match status" value="1"/>
</dbReference>
<name>K0T6K1_THAOC</name>
<dbReference type="SUPFAM" id="SSF81901">
    <property type="entry name" value="HCP-like"/>
    <property type="match status" value="1"/>
</dbReference>
<dbReference type="InterPro" id="IPR011990">
    <property type="entry name" value="TPR-like_helical_dom_sf"/>
</dbReference>
<keyword evidence="2" id="KW-1185">Reference proteome</keyword>
<comment type="caution">
    <text evidence="1">The sequence shown here is derived from an EMBL/GenBank/DDBJ whole genome shotgun (WGS) entry which is preliminary data.</text>
</comment>
<accession>K0T6K1</accession>
<dbReference type="EMBL" id="AGNL01003680">
    <property type="protein sequence ID" value="EJK74428.1"/>
    <property type="molecule type" value="Genomic_DNA"/>
</dbReference>